<dbReference type="Proteomes" id="UP000801492">
    <property type="component" value="Unassembled WGS sequence"/>
</dbReference>
<proteinExistence type="predicted"/>
<reference evidence="2" key="1">
    <citation type="submission" date="2019-08" db="EMBL/GenBank/DDBJ databases">
        <title>The genome of the North American firefly Photinus pyralis.</title>
        <authorList>
            <consortium name="Photinus pyralis genome working group"/>
            <person name="Fallon T.R."/>
            <person name="Sander Lower S.E."/>
            <person name="Weng J.-K."/>
        </authorList>
    </citation>
    <scope>NUCLEOTIDE SEQUENCE</scope>
    <source>
        <strain evidence="2">TRF0915ILg1</strain>
        <tissue evidence="2">Whole body</tissue>
    </source>
</reference>
<keyword evidence="3" id="KW-1185">Reference proteome</keyword>
<dbReference type="InterPro" id="IPR005135">
    <property type="entry name" value="Endo/exonuclease/phosphatase"/>
</dbReference>
<dbReference type="SUPFAM" id="SSF56219">
    <property type="entry name" value="DNase I-like"/>
    <property type="match status" value="1"/>
</dbReference>
<dbReference type="OrthoDB" id="6781282at2759"/>
<protein>
    <recommendedName>
        <fullName evidence="1">Endonuclease/exonuclease/phosphatase domain-containing protein</fullName>
    </recommendedName>
</protein>
<organism evidence="2 3">
    <name type="scientific">Ignelater luminosus</name>
    <name type="common">Cucubano</name>
    <name type="synonym">Pyrophorus luminosus</name>
    <dbReference type="NCBI Taxonomy" id="2038154"/>
    <lineage>
        <taxon>Eukaryota</taxon>
        <taxon>Metazoa</taxon>
        <taxon>Ecdysozoa</taxon>
        <taxon>Arthropoda</taxon>
        <taxon>Hexapoda</taxon>
        <taxon>Insecta</taxon>
        <taxon>Pterygota</taxon>
        <taxon>Neoptera</taxon>
        <taxon>Endopterygota</taxon>
        <taxon>Coleoptera</taxon>
        <taxon>Polyphaga</taxon>
        <taxon>Elateriformia</taxon>
        <taxon>Elateroidea</taxon>
        <taxon>Elateridae</taxon>
        <taxon>Agrypninae</taxon>
        <taxon>Pyrophorini</taxon>
        <taxon>Ignelater</taxon>
    </lineage>
</organism>
<evidence type="ECO:0000259" key="1">
    <source>
        <dbReference type="Pfam" id="PF14529"/>
    </source>
</evidence>
<gene>
    <name evidence="2" type="ORF">ILUMI_10962</name>
</gene>
<comment type="caution">
    <text evidence="2">The sequence shown here is derived from an EMBL/GenBank/DDBJ whole genome shotgun (WGS) entry which is preliminary data.</text>
</comment>
<dbReference type="PANTHER" id="PTHR33332">
    <property type="entry name" value="REVERSE TRANSCRIPTASE DOMAIN-CONTAINING PROTEIN"/>
    <property type="match status" value="1"/>
</dbReference>
<sequence>MLWGDAAETHLNRVYTAESRTVDSNSRSTSWYDTITNSRGLKLENFIASKSLYILNQDDNLPTYETITGSSNIDLTISTGAMLNHLLKTSNDFEDQLEQIFECIQRSCDASIPKWKNNLKKHNGRLVTWWNDNLDSIRKRVNAKRKRYQRTYNDQQLRLERKREYYSLRLEYQNLLTKSKMESWITYCNTTRGSNPWNKVYKLASGKLKNGTILTTLQLENGQFTRDLGDSLENLMNKFIPVDSTNDDNNYDRRVRMAVLEEMNTKDDKLFSENEIYGTLNKINPNKTPGKDGLTSEILSKVNELYPTKTIAFADDFLIMIAGKDALELEAIGNEVLMKVEFWSKGNKILFNTKKSAALHLTRRRTNPAIKVYIYGSSIDVVAKFKYLGVTIDSKMTWNEHVDNVSKRGTQLVNILSKSAKVHWEIGSEALRVIYEAAFLPMVLYAISLWYEALELKYNRQKLCRAQRLIAIRIMKGYRTISYEAACVIANVIPICFKARALTLESYTRYNDELQRRNKWQRPAMSLKIGTIVSIEGDTSSLEIGKKSIQVLTKLFKLFTPVVKQNEDSEF</sequence>
<dbReference type="AlphaFoldDB" id="A0A8K0GEE4"/>
<dbReference type="EMBL" id="VTPC01006125">
    <property type="protein sequence ID" value="KAF2895213.1"/>
    <property type="molecule type" value="Genomic_DNA"/>
</dbReference>
<accession>A0A8K0GEE4</accession>
<evidence type="ECO:0000313" key="3">
    <source>
        <dbReference type="Proteomes" id="UP000801492"/>
    </source>
</evidence>
<evidence type="ECO:0000313" key="2">
    <source>
        <dbReference type="EMBL" id="KAF2895213.1"/>
    </source>
</evidence>
<name>A0A8K0GEE4_IGNLU</name>
<dbReference type="GO" id="GO:0003824">
    <property type="term" value="F:catalytic activity"/>
    <property type="evidence" value="ECO:0007669"/>
    <property type="project" value="InterPro"/>
</dbReference>
<dbReference type="Pfam" id="PF14529">
    <property type="entry name" value="Exo_endo_phos_2"/>
    <property type="match status" value="1"/>
</dbReference>
<feature type="domain" description="Endonuclease/exonuclease/phosphatase" evidence="1">
    <location>
        <begin position="21"/>
        <end position="88"/>
    </location>
</feature>
<dbReference type="Gene3D" id="3.60.10.10">
    <property type="entry name" value="Endonuclease/exonuclease/phosphatase"/>
    <property type="match status" value="1"/>
</dbReference>
<dbReference type="InterPro" id="IPR036691">
    <property type="entry name" value="Endo/exonu/phosph_ase_sf"/>
</dbReference>